<evidence type="ECO:0000313" key="2">
    <source>
        <dbReference type="EMBL" id="MDV6298632.1"/>
    </source>
</evidence>
<dbReference type="AlphaFoldDB" id="A0AAE4U485"/>
<name>A0AAE4U485_9ACTN</name>
<reference evidence="2" key="1">
    <citation type="submission" date="2023-10" db="EMBL/GenBank/DDBJ databases">
        <title>Development of a sustainable strategy for remediation of hydrocarbon-contaminated territories based on the waste exchange concept.</title>
        <authorList>
            <person name="Krivoruchko A."/>
        </authorList>
    </citation>
    <scope>NUCLEOTIDE SEQUENCE</scope>
    <source>
        <strain evidence="2">IEGM 1175</strain>
    </source>
</reference>
<organism evidence="2 3">
    <name type="scientific">Dietzia maris</name>
    <dbReference type="NCBI Taxonomy" id="37915"/>
    <lineage>
        <taxon>Bacteria</taxon>
        <taxon>Bacillati</taxon>
        <taxon>Actinomycetota</taxon>
        <taxon>Actinomycetes</taxon>
        <taxon>Mycobacteriales</taxon>
        <taxon>Dietziaceae</taxon>
        <taxon>Dietzia</taxon>
    </lineage>
</organism>
<proteinExistence type="predicted"/>
<accession>A0AAE4U485</accession>
<evidence type="ECO:0000313" key="3">
    <source>
        <dbReference type="Proteomes" id="UP001185873"/>
    </source>
</evidence>
<evidence type="ECO:0000256" key="1">
    <source>
        <dbReference type="SAM" id="Coils"/>
    </source>
</evidence>
<dbReference type="RefSeq" id="WP_061229453.1">
    <property type="nucleotide sequence ID" value="NZ_JAWLKJ010000001.1"/>
</dbReference>
<keyword evidence="1" id="KW-0175">Coiled coil</keyword>
<comment type="caution">
    <text evidence="2">The sequence shown here is derived from an EMBL/GenBank/DDBJ whole genome shotgun (WGS) entry which is preliminary data.</text>
</comment>
<dbReference type="EMBL" id="JAWLKJ010000001">
    <property type="protein sequence ID" value="MDV6298632.1"/>
    <property type="molecule type" value="Genomic_DNA"/>
</dbReference>
<protein>
    <recommendedName>
        <fullName evidence="4">Chemotaxis protein</fullName>
    </recommendedName>
</protein>
<feature type="coiled-coil region" evidence="1">
    <location>
        <begin position="32"/>
        <end position="63"/>
    </location>
</feature>
<sequence length="328" mass="33303">MVLPLIPLALIGAGAVSGMGGAALGLKGGLGIKNAKESIRVAIEQYEAERAELEELGDQTNTSLVALGAQQERALLLVVERFADFMRRNQKQIKESEKLLLDGLDVSTGQVSIGTGLDQKSIDWVKGLAGSAAAGMAASGGLTTAVSALASASTGTAISSLSGVAATNATMAALGGGSLAAGGGGMAAGALALNFVTIGPALLVGGFVVAGQGEKAKTKARASEAEVAEAIAEMNLVRAEFEAIVSRATELGDVLDALVDRAVAALDLLEAEAFDPQRHAVLFQEALHLTLGVRDVASAALVDEDGHLDEESAGFVVKYKTWVKEPIA</sequence>
<dbReference type="Proteomes" id="UP001185873">
    <property type="component" value="Unassembled WGS sequence"/>
</dbReference>
<evidence type="ECO:0008006" key="4">
    <source>
        <dbReference type="Google" id="ProtNLM"/>
    </source>
</evidence>
<gene>
    <name evidence="2" type="ORF">R3P82_05855</name>
</gene>